<comment type="caution">
    <text evidence="2">The sequence shown here is derived from an EMBL/GenBank/DDBJ whole genome shotgun (WGS) entry which is preliminary data.</text>
</comment>
<name>A0A0W0FI70_MONRR</name>
<gene>
    <name evidence="2" type="ORF">WG66_11414</name>
</gene>
<dbReference type="Proteomes" id="UP000054988">
    <property type="component" value="Unassembled WGS sequence"/>
</dbReference>
<dbReference type="Pfam" id="PF18758">
    <property type="entry name" value="KDZ"/>
    <property type="match status" value="1"/>
</dbReference>
<protein>
    <submittedName>
        <fullName evidence="2">Uncharacterized protein</fullName>
    </submittedName>
</protein>
<evidence type="ECO:0000313" key="2">
    <source>
        <dbReference type="EMBL" id="KTB36015.1"/>
    </source>
</evidence>
<feature type="transmembrane region" description="Helical" evidence="1">
    <location>
        <begin position="85"/>
        <end position="105"/>
    </location>
</feature>
<proteinExistence type="predicted"/>
<dbReference type="EMBL" id="LATX01001936">
    <property type="protein sequence ID" value="KTB36015.1"/>
    <property type="molecule type" value="Genomic_DNA"/>
</dbReference>
<dbReference type="InterPro" id="IPR040521">
    <property type="entry name" value="KDZ"/>
</dbReference>
<keyword evidence="1" id="KW-0812">Transmembrane</keyword>
<dbReference type="AlphaFoldDB" id="A0A0W0FI70"/>
<sequence length="557" mass="62886">MSISVDANFKQKAHARANDAPDPALGLGFGCFVPHEEYINIVKDHQQSEISHCIGFNAIWKANNKKSKGLRATGIGERYCNMDTILLFSIMTCFLLLLYISYNIACQWYKNFRTHMAAMPEYLQIPSSTMLHFKVPKFHLPAHIPSCFAPFSFNFTKGVGKTDREAIERNWLNLNSIAQCVSMMTAGDSQPINFIPEEVVTVSQVKKQIAEEDYKQEVKEKGSNHSPASAMIIEGLEILETFYSNYSSHSKAYQISTNESAELTNDTAEPNLMVSKVAASSVPESITIHLLSILKPELRVRLCSNDIVELEDWLRLAQASESLSSLRSSLLAQSVAYVHTSRHIPSQGLYTRQQALQQQIEARVKTAAEDYSGVSEEKIKELLSGYGENIITVDEAPNLLLKRQPPSWIWYIGVIGNPDNIKAIEASLCVEWCKAHARADQSQEELELLEEEMCQAIDFCIWRAQWWKDQVGCQQGISRHLAEGLRAYAMEQSELEMIRATTWSATWSPIRQRLATIMNALREDHDLDAMLQQLGTLTVELDLDVEDDIQEVDEDID</sequence>
<keyword evidence="1" id="KW-1133">Transmembrane helix</keyword>
<evidence type="ECO:0000256" key="1">
    <source>
        <dbReference type="SAM" id="Phobius"/>
    </source>
</evidence>
<keyword evidence="1" id="KW-0472">Membrane</keyword>
<evidence type="ECO:0000313" key="3">
    <source>
        <dbReference type="Proteomes" id="UP000054988"/>
    </source>
</evidence>
<organism evidence="2 3">
    <name type="scientific">Moniliophthora roreri</name>
    <name type="common">Frosty pod rot fungus</name>
    <name type="synonym">Monilia roreri</name>
    <dbReference type="NCBI Taxonomy" id="221103"/>
    <lineage>
        <taxon>Eukaryota</taxon>
        <taxon>Fungi</taxon>
        <taxon>Dikarya</taxon>
        <taxon>Basidiomycota</taxon>
        <taxon>Agaricomycotina</taxon>
        <taxon>Agaricomycetes</taxon>
        <taxon>Agaricomycetidae</taxon>
        <taxon>Agaricales</taxon>
        <taxon>Marasmiineae</taxon>
        <taxon>Marasmiaceae</taxon>
        <taxon>Moniliophthora</taxon>
    </lineage>
</organism>
<reference evidence="2 3" key="1">
    <citation type="submission" date="2015-12" db="EMBL/GenBank/DDBJ databases">
        <title>Draft genome sequence of Moniliophthora roreri, the causal agent of frosty pod rot of cacao.</title>
        <authorList>
            <person name="Aime M.C."/>
            <person name="Diaz-Valderrama J.R."/>
            <person name="Kijpornyongpan T."/>
            <person name="Phillips-Mora W."/>
        </authorList>
    </citation>
    <scope>NUCLEOTIDE SEQUENCE [LARGE SCALE GENOMIC DNA]</scope>
    <source>
        <strain evidence="2 3">MCA 2952</strain>
    </source>
</reference>
<dbReference type="eggNOG" id="ENOG502SJXV">
    <property type="taxonomic scope" value="Eukaryota"/>
</dbReference>
<accession>A0A0W0FI70</accession>